<keyword evidence="3" id="KW-1185">Reference proteome</keyword>
<dbReference type="InterPro" id="IPR011051">
    <property type="entry name" value="RmlC_Cupin_sf"/>
</dbReference>
<dbReference type="EMBL" id="LSCR01000012">
    <property type="protein sequence ID" value="KXB34697.1"/>
    <property type="molecule type" value="Genomic_DNA"/>
</dbReference>
<proteinExistence type="predicted"/>
<gene>
    <name evidence="2" type="ORF">HMPREF3192_00796</name>
</gene>
<dbReference type="OrthoDB" id="1121052at2"/>
<sequence length="112" mass="12123">MSDIQPATESKPLLEILKNMPTTKDGILSKIPLQTKAFQLTHLALAQGQSIATHTSPDMVVVTLLSGDLLFTVDTTQYQMHAGDSIYLAPDAPHSLYANADSCLQLVMMHTA</sequence>
<dbReference type="STRING" id="1393034.HMPREF3192_00796"/>
<protein>
    <submittedName>
        <fullName evidence="2">Cupin domain protein</fullName>
    </submittedName>
</protein>
<evidence type="ECO:0000259" key="1">
    <source>
        <dbReference type="Pfam" id="PF07883"/>
    </source>
</evidence>
<dbReference type="PANTHER" id="PTHR37694:SF1">
    <property type="entry name" value="SLR8022 PROTEIN"/>
    <property type="match status" value="1"/>
</dbReference>
<dbReference type="PANTHER" id="PTHR37694">
    <property type="entry name" value="SLR8022 PROTEIN"/>
    <property type="match status" value="1"/>
</dbReference>
<feature type="domain" description="Cupin type-2" evidence="1">
    <location>
        <begin position="44"/>
        <end position="107"/>
    </location>
</feature>
<evidence type="ECO:0000313" key="2">
    <source>
        <dbReference type="EMBL" id="KXB34697.1"/>
    </source>
</evidence>
<dbReference type="InterPro" id="IPR014710">
    <property type="entry name" value="RmlC-like_jellyroll"/>
</dbReference>
<dbReference type="Gene3D" id="2.60.120.10">
    <property type="entry name" value="Jelly Rolls"/>
    <property type="match status" value="1"/>
</dbReference>
<accession>A0A133XUU7</accession>
<dbReference type="AlphaFoldDB" id="A0A133XUU7"/>
<organism evidence="2 3">
    <name type="scientific">Atopobium deltae</name>
    <dbReference type="NCBI Taxonomy" id="1393034"/>
    <lineage>
        <taxon>Bacteria</taxon>
        <taxon>Bacillati</taxon>
        <taxon>Actinomycetota</taxon>
        <taxon>Coriobacteriia</taxon>
        <taxon>Coriobacteriales</taxon>
        <taxon>Atopobiaceae</taxon>
        <taxon>Atopobium</taxon>
    </lineage>
</organism>
<dbReference type="PATRIC" id="fig|1393034.3.peg.770"/>
<dbReference type="Pfam" id="PF07883">
    <property type="entry name" value="Cupin_2"/>
    <property type="match status" value="1"/>
</dbReference>
<dbReference type="SUPFAM" id="SSF51182">
    <property type="entry name" value="RmlC-like cupins"/>
    <property type="match status" value="1"/>
</dbReference>
<name>A0A133XUU7_9ACTN</name>
<dbReference type="CDD" id="cd02230">
    <property type="entry name" value="cupin_HP0902-like"/>
    <property type="match status" value="1"/>
</dbReference>
<dbReference type="Proteomes" id="UP000070675">
    <property type="component" value="Unassembled WGS sequence"/>
</dbReference>
<dbReference type="InterPro" id="IPR013096">
    <property type="entry name" value="Cupin_2"/>
</dbReference>
<evidence type="ECO:0000313" key="3">
    <source>
        <dbReference type="Proteomes" id="UP000070675"/>
    </source>
</evidence>
<dbReference type="RefSeq" id="WP_066305377.1">
    <property type="nucleotide sequence ID" value="NZ_KQ959492.1"/>
</dbReference>
<comment type="caution">
    <text evidence="2">The sequence shown here is derived from an EMBL/GenBank/DDBJ whole genome shotgun (WGS) entry which is preliminary data.</text>
</comment>
<reference evidence="3" key="1">
    <citation type="submission" date="2016-01" db="EMBL/GenBank/DDBJ databases">
        <authorList>
            <person name="Mitreva M."/>
            <person name="Pepin K.H."/>
            <person name="Mihindukulasuriya K.A."/>
            <person name="Fulton R."/>
            <person name="Fronick C."/>
            <person name="O'Laughlin M."/>
            <person name="Miner T."/>
            <person name="Herter B."/>
            <person name="Rosa B.A."/>
            <person name="Cordes M."/>
            <person name="Tomlinson C."/>
            <person name="Wollam A."/>
            <person name="Palsikar V.B."/>
            <person name="Mardis E.R."/>
            <person name="Wilson R.K."/>
        </authorList>
    </citation>
    <scope>NUCLEOTIDE SEQUENCE [LARGE SCALE GENOMIC DNA]</scope>
    <source>
        <strain evidence="3">DNF00019</strain>
    </source>
</reference>